<dbReference type="Proteomes" id="UP000008192">
    <property type="component" value="Chromosome"/>
</dbReference>
<evidence type="ECO:0000256" key="1">
    <source>
        <dbReference type="SAM" id="MobiDB-lite"/>
    </source>
</evidence>
<gene>
    <name evidence="2" type="ordered locus">TPEGAU_0152a</name>
</gene>
<feature type="compositionally biased region" description="Basic and acidic residues" evidence="1">
    <location>
        <begin position="45"/>
        <end position="62"/>
    </location>
</feature>
<evidence type="ECO:0000313" key="3">
    <source>
        <dbReference type="Proteomes" id="UP000008192"/>
    </source>
</evidence>
<feature type="region of interest" description="Disordered" evidence="1">
    <location>
        <begin position="37"/>
        <end position="64"/>
    </location>
</feature>
<organism evidence="2 3">
    <name type="scientific">Treponema pallidum subsp. pertenue (strain Gauthier)</name>
    <dbReference type="NCBI Taxonomy" id="491080"/>
    <lineage>
        <taxon>Bacteria</taxon>
        <taxon>Pseudomonadati</taxon>
        <taxon>Spirochaetota</taxon>
        <taxon>Spirochaetia</taxon>
        <taxon>Spirochaetales</taxon>
        <taxon>Treponemataceae</taxon>
        <taxon>Treponema</taxon>
    </lineage>
</organism>
<proteinExistence type="predicted"/>
<evidence type="ECO:0000313" key="2">
    <source>
        <dbReference type="EMBL" id="AEZ59415.1"/>
    </source>
</evidence>
<reference evidence="3" key="1">
    <citation type="journal article" date="2012" name="PLoS Negl. Trop. Dis.">
        <title>Whole genome sequences of three Treponema pallidum ssp. pertenue strains: yaws and syphilis treponemes differ in less than 0.2% of the genome sequence.</title>
        <authorList>
            <person name="Cejkova D."/>
            <person name="Zobanikova M."/>
            <person name="Chen L."/>
            <person name="Pospisilova P."/>
            <person name="Strouhal M."/>
            <person name="Qin X."/>
            <person name="Mikalova L."/>
            <person name="Norris S.J."/>
            <person name="Muzny D.M."/>
            <person name="Gibbs R.A."/>
            <person name="Fulton L.L."/>
            <person name="Sodergren E."/>
            <person name="Weinstock G.M."/>
            <person name="Smajs D."/>
        </authorList>
    </citation>
    <scope>NUCLEOTIDE SEQUENCE [LARGE SCALE GENOMIC DNA]</scope>
    <source>
        <strain evidence="3">Gauthier</strain>
    </source>
</reference>
<protein>
    <submittedName>
        <fullName evidence="2">Uncharacterized protein</fullName>
    </submittedName>
</protein>
<accession>A0AAU8PGQ1</accession>
<dbReference type="KEGG" id="tpg:TPEGAU_0152a"/>
<dbReference type="EMBL" id="CP002376">
    <property type="protein sequence ID" value="AEZ59415.1"/>
    <property type="molecule type" value="Genomic_DNA"/>
</dbReference>
<name>A0AAU8PGQ1_TREPG</name>
<dbReference type="AlphaFoldDB" id="A0AAU8PGQ1"/>
<sequence length="85" mass="9743">MSLRWTCMQCGGPLHTEEEAVLCAFSRVSLPRREAQTFSVPYRGHTNDRAPTEQSRETHPHPPDFPPQLWGECFFACARARSVLR</sequence>